<gene>
    <name evidence="2" type="primary">LOC113464737</name>
</gene>
<dbReference type="RefSeq" id="XP_026672062.1">
    <property type="nucleotide sequence ID" value="XM_026816261.1"/>
</dbReference>
<name>A0AAJ7S6Z4_9HYME</name>
<evidence type="ECO:0000313" key="2">
    <source>
        <dbReference type="RefSeq" id="XP_026672062.1"/>
    </source>
</evidence>
<evidence type="ECO:0000313" key="1">
    <source>
        <dbReference type="Proteomes" id="UP000694925"/>
    </source>
</evidence>
<accession>A0AAJ7S6Z4</accession>
<dbReference type="GeneID" id="113464737"/>
<keyword evidence="1" id="KW-1185">Reference proteome</keyword>
<organism evidence="1 2">
    <name type="scientific">Ceratina calcarata</name>
    <dbReference type="NCBI Taxonomy" id="156304"/>
    <lineage>
        <taxon>Eukaryota</taxon>
        <taxon>Metazoa</taxon>
        <taxon>Ecdysozoa</taxon>
        <taxon>Arthropoda</taxon>
        <taxon>Hexapoda</taxon>
        <taxon>Insecta</taxon>
        <taxon>Pterygota</taxon>
        <taxon>Neoptera</taxon>
        <taxon>Endopterygota</taxon>
        <taxon>Hymenoptera</taxon>
        <taxon>Apocrita</taxon>
        <taxon>Aculeata</taxon>
        <taxon>Apoidea</taxon>
        <taxon>Anthophila</taxon>
        <taxon>Apidae</taxon>
        <taxon>Ceratina</taxon>
        <taxon>Zadontomerus</taxon>
    </lineage>
</organism>
<reference evidence="2" key="1">
    <citation type="submission" date="2025-08" db="UniProtKB">
        <authorList>
            <consortium name="RefSeq"/>
        </authorList>
    </citation>
    <scope>IDENTIFICATION</scope>
    <source>
        <tissue evidence="2">Whole body</tissue>
    </source>
</reference>
<proteinExistence type="predicted"/>
<dbReference type="Proteomes" id="UP000694925">
    <property type="component" value="Unplaced"/>
</dbReference>
<sequence length="101" mass="11399">MCCVGNVKFPARRGHSRIPRREKGRRARGLITLPGFMLTGSTSSGTSFLVKNRHEERLDRAHDFLGVAKRGSAIAMKWKREWKISPIAVRRSPISVEVTKV</sequence>
<dbReference type="KEGG" id="ccal:113464737"/>
<protein>
    <submittedName>
        <fullName evidence="2">Uncharacterized protein LOC113464737</fullName>
    </submittedName>
</protein>
<dbReference type="AlphaFoldDB" id="A0AAJ7S6Z4"/>